<evidence type="ECO:0000256" key="3">
    <source>
        <dbReference type="ARBA" id="ARBA00013085"/>
    </source>
</evidence>
<keyword evidence="6 8" id="KW-0368">Histidine biosynthesis</keyword>
<evidence type="ECO:0000313" key="10">
    <source>
        <dbReference type="EMBL" id="AEQ23494.1"/>
    </source>
</evidence>
<comment type="catalytic activity">
    <reaction evidence="7 8">
        <text>L-histidinol phosphate + H2O = L-histidinol + phosphate</text>
        <dbReference type="Rhea" id="RHEA:14465"/>
        <dbReference type="ChEBI" id="CHEBI:15377"/>
        <dbReference type="ChEBI" id="CHEBI:43474"/>
        <dbReference type="ChEBI" id="CHEBI:57699"/>
        <dbReference type="ChEBI" id="CHEBI:57980"/>
        <dbReference type="EC" id="3.1.3.15"/>
    </reaction>
</comment>
<dbReference type="InterPro" id="IPR016195">
    <property type="entry name" value="Pol/histidinol_Pase-like"/>
</dbReference>
<keyword evidence="4 8" id="KW-0028">Amino-acid biosynthesis</keyword>
<protein>
    <recommendedName>
        <fullName evidence="3 8">Histidinol-phosphatase</fullName>
        <shortName evidence="8">HolPase</shortName>
        <ecNumber evidence="3 8">3.1.3.15</ecNumber>
    </recommendedName>
</protein>
<dbReference type="EMBL" id="CP003058">
    <property type="protein sequence ID" value="AEQ23494.1"/>
    <property type="molecule type" value="Genomic_DNA"/>
</dbReference>
<evidence type="ECO:0000256" key="2">
    <source>
        <dbReference type="ARBA" id="ARBA00009152"/>
    </source>
</evidence>
<dbReference type="GO" id="GO:0000105">
    <property type="term" value="P:L-histidine biosynthetic process"/>
    <property type="evidence" value="ECO:0007669"/>
    <property type="project" value="UniProtKB-UniRule"/>
</dbReference>
<keyword evidence="5 8" id="KW-0378">Hydrolase</keyword>
<dbReference type="InParanoid" id="G4Q712"/>
<keyword evidence="11" id="KW-1185">Reference proteome</keyword>
<comment type="pathway">
    <text evidence="1 8">Amino-acid biosynthesis; L-histidine biosynthesis; L-histidine from 5-phospho-alpha-D-ribose 1-diphosphate: step 8/9.</text>
</comment>
<evidence type="ECO:0000256" key="5">
    <source>
        <dbReference type="ARBA" id="ARBA00022801"/>
    </source>
</evidence>
<evidence type="ECO:0000256" key="1">
    <source>
        <dbReference type="ARBA" id="ARBA00004970"/>
    </source>
</evidence>
<dbReference type="GO" id="GO:0005737">
    <property type="term" value="C:cytoplasm"/>
    <property type="evidence" value="ECO:0007669"/>
    <property type="project" value="TreeGrafter"/>
</dbReference>
<organism evidence="10 11">
    <name type="scientific">Acidaminococcus intestini (strain RyC-MR95)</name>
    <dbReference type="NCBI Taxonomy" id="568816"/>
    <lineage>
        <taxon>Bacteria</taxon>
        <taxon>Bacillati</taxon>
        <taxon>Bacillota</taxon>
        <taxon>Negativicutes</taxon>
        <taxon>Acidaminococcales</taxon>
        <taxon>Acidaminococcaceae</taxon>
        <taxon>Acidaminococcus</taxon>
    </lineage>
</organism>
<dbReference type="NCBIfam" id="TIGR01856">
    <property type="entry name" value="hisJ_fam"/>
    <property type="match status" value="1"/>
</dbReference>
<dbReference type="AlphaFoldDB" id="G4Q712"/>
<sequence length="260" mass="29991">MRAMLFDTHMHADYSCDAEMTIKDAMEAAKAAGLGMILTEHWDRDYPTNPESFLFDINDYFKKNAPYRSDTVLLGIEMGLQPHTIEEDRMVAKSHPFDEIVGSMHCYRGLDMYERTTYDGVAKDQAVGYYLEDSLKCLEQDPNFDTYGHIDYICRYWPYEDKNLHYSEHADLWDEVMKHLIRLDKSIEINTRRLAVPGAVESLTELYTRYAELGGKYVTLGSDAHAAKAVGMHFDVAQKIAKTAGLTIVYYKKRQRQLPK</sequence>
<accession>G4Q712</accession>
<dbReference type="SUPFAM" id="SSF89550">
    <property type="entry name" value="PHP domain-like"/>
    <property type="match status" value="1"/>
</dbReference>
<feature type="domain" description="PHP" evidence="9">
    <location>
        <begin position="7"/>
        <end position="191"/>
    </location>
</feature>
<name>G4Q712_ACIIR</name>
<dbReference type="STRING" id="568816.Acin_2302"/>
<dbReference type="InterPro" id="IPR010140">
    <property type="entry name" value="Histidinol_P_phosphatase_HisJ"/>
</dbReference>
<proteinExistence type="inferred from homology"/>
<dbReference type="UniPathway" id="UPA00031">
    <property type="reaction ID" value="UER00013"/>
</dbReference>
<evidence type="ECO:0000256" key="8">
    <source>
        <dbReference type="RuleBase" id="RU366003"/>
    </source>
</evidence>
<dbReference type="Pfam" id="PF02811">
    <property type="entry name" value="PHP"/>
    <property type="match status" value="1"/>
</dbReference>
<dbReference type="Proteomes" id="UP000007093">
    <property type="component" value="Chromosome"/>
</dbReference>
<evidence type="ECO:0000256" key="7">
    <source>
        <dbReference type="ARBA" id="ARBA00049158"/>
    </source>
</evidence>
<dbReference type="GO" id="GO:0004401">
    <property type="term" value="F:histidinol-phosphatase activity"/>
    <property type="evidence" value="ECO:0007669"/>
    <property type="project" value="UniProtKB-UniRule"/>
</dbReference>
<dbReference type="EC" id="3.1.3.15" evidence="3 8"/>
<reference evidence="10 11" key="1">
    <citation type="journal article" date="2011" name="J. Bacteriol.">
        <title>Complete genome sequence of Acidaminococcus intestini RYC-MR95, a Gram-negative bacterium from the phylum Firmicutes.</title>
        <authorList>
            <person name="D'Auria G."/>
            <person name="Galan J.C."/>
            <person name="Rodriguez-Alcayna M."/>
            <person name="Moya A."/>
            <person name="Baquero F."/>
            <person name="Latorre A."/>
        </authorList>
    </citation>
    <scope>NUCLEOTIDE SEQUENCE [LARGE SCALE GENOMIC DNA]</scope>
    <source>
        <strain evidence="10 11">RyC-MR95</strain>
    </source>
</reference>
<evidence type="ECO:0000259" key="9">
    <source>
        <dbReference type="Pfam" id="PF02811"/>
    </source>
</evidence>
<dbReference type="Gene3D" id="3.20.20.140">
    <property type="entry name" value="Metal-dependent hydrolases"/>
    <property type="match status" value="1"/>
</dbReference>
<dbReference type="HOGENOM" id="CLU_054611_3_0_9"/>
<dbReference type="InterPro" id="IPR004013">
    <property type="entry name" value="PHP_dom"/>
</dbReference>
<evidence type="ECO:0000256" key="4">
    <source>
        <dbReference type="ARBA" id="ARBA00022605"/>
    </source>
</evidence>
<dbReference type="KEGG" id="ain:Acin_2302"/>
<dbReference type="PANTHER" id="PTHR21039">
    <property type="entry name" value="HISTIDINOL PHOSPHATASE-RELATED"/>
    <property type="match status" value="1"/>
</dbReference>
<evidence type="ECO:0000256" key="6">
    <source>
        <dbReference type="ARBA" id="ARBA00023102"/>
    </source>
</evidence>
<evidence type="ECO:0000313" key="11">
    <source>
        <dbReference type="Proteomes" id="UP000007093"/>
    </source>
</evidence>
<dbReference type="PATRIC" id="fig|568816.4.peg.2231"/>
<dbReference type="eggNOG" id="COG1387">
    <property type="taxonomic scope" value="Bacteria"/>
</dbReference>
<gene>
    <name evidence="10" type="ordered locus">Acin_2302</name>
</gene>
<dbReference type="PANTHER" id="PTHR21039:SF0">
    <property type="entry name" value="HISTIDINOL-PHOSPHATASE"/>
    <property type="match status" value="1"/>
</dbReference>
<comment type="similarity">
    <text evidence="2 8">Belongs to the PHP hydrolase family. HisK subfamily.</text>
</comment>